<dbReference type="OrthoDB" id="627262at2759"/>
<feature type="transmembrane region" description="Helical" evidence="7">
    <location>
        <begin position="291"/>
        <end position="313"/>
    </location>
</feature>
<proteinExistence type="predicted"/>
<evidence type="ECO:0000256" key="1">
    <source>
        <dbReference type="ARBA" id="ARBA00004141"/>
    </source>
</evidence>
<evidence type="ECO:0000313" key="8">
    <source>
        <dbReference type="EMBL" id="EGG20352.1"/>
    </source>
</evidence>
<feature type="transmembrane region" description="Helical" evidence="7">
    <location>
        <begin position="440"/>
        <end position="459"/>
    </location>
</feature>
<evidence type="ECO:0000256" key="7">
    <source>
        <dbReference type="SAM" id="Phobius"/>
    </source>
</evidence>
<organism evidence="8 9">
    <name type="scientific">Cavenderia fasciculata</name>
    <name type="common">Slime mold</name>
    <name type="synonym">Dictyostelium fasciculatum</name>
    <dbReference type="NCBI Taxonomy" id="261658"/>
    <lineage>
        <taxon>Eukaryota</taxon>
        <taxon>Amoebozoa</taxon>
        <taxon>Evosea</taxon>
        <taxon>Eumycetozoa</taxon>
        <taxon>Dictyostelia</taxon>
        <taxon>Acytosteliales</taxon>
        <taxon>Cavenderiaceae</taxon>
        <taxon>Cavenderia</taxon>
    </lineage>
</organism>
<feature type="transmembrane region" description="Helical" evidence="7">
    <location>
        <begin position="611"/>
        <end position="636"/>
    </location>
</feature>
<feature type="transmembrane region" description="Helical" evidence="7">
    <location>
        <begin position="150"/>
        <end position="167"/>
    </location>
</feature>
<dbReference type="STRING" id="1054147.F4PWI8"/>
<gene>
    <name evidence="8" type="ORF">DFA_07476</name>
</gene>
<feature type="transmembrane region" description="Helical" evidence="7">
    <location>
        <begin position="362"/>
        <end position="384"/>
    </location>
</feature>
<dbReference type="GO" id="GO:0016020">
    <property type="term" value="C:membrane"/>
    <property type="evidence" value="ECO:0007669"/>
    <property type="project" value="UniProtKB-SubCell"/>
</dbReference>
<dbReference type="AlphaFoldDB" id="F4PWI8"/>
<dbReference type="KEGG" id="dfa:DFA_07476"/>
<feature type="transmembrane region" description="Helical" evidence="7">
    <location>
        <begin position="325"/>
        <end position="342"/>
    </location>
</feature>
<feature type="transmembrane region" description="Helical" evidence="7">
    <location>
        <begin position="413"/>
        <end position="434"/>
    </location>
</feature>
<dbReference type="OMA" id="TPTAYVW"/>
<feature type="transmembrane region" description="Helical" evidence="7">
    <location>
        <begin position="267"/>
        <end position="285"/>
    </location>
</feature>
<sequence length="673" mass="73622">MSTTYHYDDDEEDERVNGSVLTTTTTTNEENEYNDHIGGSSDPTAEINMSSNNITSSDALLPQFTWRAVIAGVTVGGLMCFSNMYFGLQLIEKKLTLKFNHFENVLLQTIAVATATMPLAGGFVGIIPALQMLNEQEAAAAGKPVETPSYLSWWGLTLWSFSLAFLVKQTILVEKLKFPSGTATAQMIKVLHKLNNNQVNHEMFENSSSPNQQQDENLLLDSIDKDPLDSIDNSQELLNDIDMTTDSFQVESMTNESNKEWSKKWKILFISFGVSSFYTFLSYWVPAVKNVPIFGMYLANTWSWSLTPSLSYVGQGMIMGPKTGVSMMIGTVLGWAILGPIAHSKGWAPGKVLDWKHGVKGWLLWISLFVMLAESIVSLLVLLVQMIRARMGLRPVIDSRDPAKESQRVPRNWWVIGLVISSALCIIIVSPLFGVKFYEVLVAVVLALLTSILAVRALGQTDMNPVSGIGKISQIVFAGVAPHNVLANLVAGAVAEAGAQQAGDLMQDLKTGHLLKASPRVQFFGQLIGSFFSVFFAVGAYKLYSTAYTIPSPDMPAPTASIWLDMALLVNGGSLADHVLPFCIVSALLVSLIPILEAINPKLEHYLPSGIALAIGMYVTPNWTIARCLGSLAQWLWHRFFPVTEGEYMIIVASGFVLGEGITSIITALLSAF</sequence>
<feature type="transmembrane region" description="Helical" evidence="7">
    <location>
        <begin position="106"/>
        <end position="130"/>
    </location>
</feature>
<feature type="transmembrane region" description="Helical" evidence="7">
    <location>
        <begin position="523"/>
        <end position="544"/>
    </location>
</feature>
<feature type="region of interest" description="Disordered" evidence="6">
    <location>
        <begin position="1"/>
        <end position="35"/>
    </location>
</feature>
<keyword evidence="3 7" id="KW-0812">Transmembrane</keyword>
<keyword evidence="9" id="KW-1185">Reference proteome</keyword>
<keyword evidence="5 7" id="KW-0472">Membrane</keyword>
<name>F4PWI8_CACFS</name>
<evidence type="ECO:0000256" key="6">
    <source>
        <dbReference type="SAM" id="MobiDB-lite"/>
    </source>
</evidence>
<evidence type="ECO:0008006" key="10">
    <source>
        <dbReference type="Google" id="ProtNLM"/>
    </source>
</evidence>
<keyword evidence="4 7" id="KW-1133">Transmembrane helix</keyword>
<accession>F4PWI8</accession>
<evidence type="ECO:0000256" key="4">
    <source>
        <dbReference type="ARBA" id="ARBA00022989"/>
    </source>
</evidence>
<evidence type="ECO:0000256" key="3">
    <source>
        <dbReference type="ARBA" id="ARBA00022692"/>
    </source>
</evidence>
<dbReference type="InterPro" id="IPR004813">
    <property type="entry name" value="OPT"/>
</dbReference>
<keyword evidence="2" id="KW-0813">Transport</keyword>
<dbReference type="Proteomes" id="UP000007797">
    <property type="component" value="Unassembled WGS sequence"/>
</dbReference>
<feature type="transmembrane region" description="Helical" evidence="7">
    <location>
        <begin position="648"/>
        <end position="670"/>
    </location>
</feature>
<dbReference type="InterPro" id="IPR045035">
    <property type="entry name" value="YSL-like"/>
</dbReference>
<reference evidence="9" key="1">
    <citation type="journal article" date="2011" name="Genome Res.">
        <title>Phylogeny-wide analysis of social amoeba genomes highlights ancient origins for complex intercellular communication.</title>
        <authorList>
            <person name="Heidel A.J."/>
            <person name="Lawal H.M."/>
            <person name="Felder M."/>
            <person name="Schilde C."/>
            <person name="Helps N.R."/>
            <person name="Tunggal B."/>
            <person name="Rivero F."/>
            <person name="John U."/>
            <person name="Schleicher M."/>
            <person name="Eichinger L."/>
            <person name="Platzer M."/>
            <person name="Noegel A.A."/>
            <person name="Schaap P."/>
            <person name="Gloeckner G."/>
        </authorList>
    </citation>
    <scope>NUCLEOTIDE SEQUENCE [LARGE SCALE GENOMIC DNA]</scope>
    <source>
        <strain evidence="9">SH3</strain>
    </source>
</reference>
<feature type="transmembrane region" description="Helical" evidence="7">
    <location>
        <begin position="64"/>
        <end position="86"/>
    </location>
</feature>
<dbReference type="GeneID" id="14872072"/>
<evidence type="ECO:0000256" key="5">
    <source>
        <dbReference type="ARBA" id="ARBA00023136"/>
    </source>
</evidence>
<dbReference type="PANTHER" id="PTHR31645">
    <property type="entry name" value="OLIGOPEPTIDE TRANSPORTER YGL114W-RELATED"/>
    <property type="match status" value="1"/>
</dbReference>
<evidence type="ECO:0000313" key="9">
    <source>
        <dbReference type="Proteomes" id="UP000007797"/>
    </source>
</evidence>
<comment type="subcellular location">
    <subcellularLocation>
        <location evidence="1">Membrane</location>
        <topology evidence="1">Multi-pass membrane protein</topology>
    </subcellularLocation>
</comment>
<evidence type="ECO:0000256" key="2">
    <source>
        <dbReference type="ARBA" id="ARBA00022448"/>
    </source>
</evidence>
<dbReference type="PANTHER" id="PTHR31645:SF0">
    <property type="entry name" value="OLIGOPEPTIDE TRANSPORTER YGL114W-RELATED"/>
    <property type="match status" value="1"/>
</dbReference>
<protein>
    <recommendedName>
        <fullName evidence="10">Oligopeptide transporter</fullName>
    </recommendedName>
</protein>
<dbReference type="EMBL" id="GL883013">
    <property type="protein sequence ID" value="EGG20352.1"/>
    <property type="molecule type" value="Genomic_DNA"/>
</dbReference>
<dbReference type="NCBIfam" id="TIGR00728">
    <property type="entry name" value="OPT_sfam"/>
    <property type="match status" value="1"/>
</dbReference>
<dbReference type="RefSeq" id="XP_004367335.1">
    <property type="nucleotide sequence ID" value="XM_004367278.1"/>
</dbReference>
<dbReference type="Pfam" id="PF03169">
    <property type="entry name" value="OPT"/>
    <property type="match status" value="1"/>
</dbReference>
<dbReference type="GO" id="GO:0035673">
    <property type="term" value="F:oligopeptide transmembrane transporter activity"/>
    <property type="evidence" value="ECO:0007669"/>
    <property type="project" value="InterPro"/>
</dbReference>
<feature type="transmembrane region" description="Helical" evidence="7">
    <location>
        <begin position="579"/>
        <end position="599"/>
    </location>
</feature>